<proteinExistence type="inferred from homology"/>
<dbReference type="PRINTS" id="PR00370">
    <property type="entry name" value="FMOXYGENASE"/>
</dbReference>
<keyword evidence="2 6" id="KW-0285">Flavoprotein</keyword>
<dbReference type="Proteomes" id="UP001642483">
    <property type="component" value="Unassembled WGS sequence"/>
</dbReference>
<dbReference type="PIRSF" id="PIRSF000332">
    <property type="entry name" value="FMO"/>
    <property type="match status" value="1"/>
</dbReference>
<evidence type="ECO:0000256" key="4">
    <source>
        <dbReference type="ARBA" id="ARBA00022857"/>
    </source>
</evidence>
<dbReference type="Gene3D" id="3.50.50.60">
    <property type="entry name" value="FAD/NAD(P)-binding domain"/>
    <property type="match status" value="1"/>
</dbReference>
<evidence type="ECO:0000313" key="8">
    <source>
        <dbReference type="EMBL" id="CAK8688804.1"/>
    </source>
</evidence>
<keyword evidence="4 6" id="KW-0521">NADP</keyword>
<dbReference type="InterPro" id="IPR050346">
    <property type="entry name" value="FMO-like"/>
</dbReference>
<keyword evidence="6 7" id="KW-0503">Monooxygenase</keyword>
<reference evidence="8 9" key="1">
    <citation type="submission" date="2024-02" db="EMBL/GenBank/DDBJ databases">
        <authorList>
            <person name="Daric V."/>
            <person name="Darras S."/>
        </authorList>
    </citation>
    <scope>NUCLEOTIDE SEQUENCE [LARGE SCALE GENOMIC DNA]</scope>
</reference>
<evidence type="ECO:0000256" key="2">
    <source>
        <dbReference type="ARBA" id="ARBA00022630"/>
    </source>
</evidence>
<evidence type="ECO:0000256" key="5">
    <source>
        <dbReference type="ARBA" id="ARBA00023002"/>
    </source>
</evidence>
<organism evidence="8 9">
    <name type="scientific">Clavelina lepadiformis</name>
    <name type="common">Light-bulb sea squirt</name>
    <name type="synonym">Ascidia lepadiformis</name>
    <dbReference type="NCBI Taxonomy" id="159417"/>
    <lineage>
        <taxon>Eukaryota</taxon>
        <taxon>Metazoa</taxon>
        <taxon>Chordata</taxon>
        <taxon>Tunicata</taxon>
        <taxon>Ascidiacea</taxon>
        <taxon>Aplousobranchia</taxon>
        <taxon>Clavelinidae</taxon>
        <taxon>Clavelina</taxon>
    </lineage>
</organism>
<name>A0ABP0GD95_CLALP</name>
<dbReference type="EC" id="1.-.-.-" evidence="7"/>
<keyword evidence="3 6" id="KW-0274">FAD</keyword>
<comment type="similarity">
    <text evidence="1 6 7">Belongs to the FMO family.</text>
</comment>
<keyword evidence="6" id="KW-0472">Membrane</keyword>
<comment type="subcellular location">
    <subcellularLocation>
        <location evidence="6">Endoplasmic reticulum membrane</location>
    </subcellularLocation>
</comment>
<keyword evidence="9" id="KW-1185">Reference proteome</keyword>
<gene>
    <name evidence="8" type="ORF">CVLEPA_LOCUS20776</name>
</gene>
<dbReference type="SUPFAM" id="SSF51905">
    <property type="entry name" value="FAD/NAD(P)-binding domain"/>
    <property type="match status" value="2"/>
</dbReference>
<dbReference type="PANTHER" id="PTHR23023">
    <property type="entry name" value="DIMETHYLANILINE MONOOXYGENASE"/>
    <property type="match status" value="1"/>
</dbReference>
<keyword evidence="6" id="KW-0256">Endoplasmic reticulum</keyword>
<evidence type="ECO:0000256" key="1">
    <source>
        <dbReference type="ARBA" id="ARBA00009183"/>
    </source>
</evidence>
<dbReference type="InterPro" id="IPR000960">
    <property type="entry name" value="Flavin_mOase"/>
</dbReference>
<dbReference type="Pfam" id="PF00743">
    <property type="entry name" value="FMO-like"/>
    <property type="match status" value="1"/>
</dbReference>
<evidence type="ECO:0000256" key="3">
    <source>
        <dbReference type="ARBA" id="ARBA00022827"/>
    </source>
</evidence>
<keyword evidence="5 6" id="KW-0560">Oxidoreductase</keyword>
<comment type="caution">
    <text evidence="8">The sequence shown here is derived from an EMBL/GenBank/DDBJ whole genome shotgun (WGS) entry which is preliminary data.</text>
</comment>
<dbReference type="InterPro" id="IPR036188">
    <property type="entry name" value="FAD/NAD-bd_sf"/>
</dbReference>
<evidence type="ECO:0000256" key="7">
    <source>
        <dbReference type="RuleBase" id="RU361177"/>
    </source>
</evidence>
<dbReference type="InterPro" id="IPR020946">
    <property type="entry name" value="Flavin_mOase-like"/>
</dbReference>
<dbReference type="EMBL" id="CAWYQH010000108">
    <property type="protein sequence ID" value="CAK8688804.1"/>
    <property type="molecule type" value="Genomic_DNA"/>
</dbReference>
<evidence type="ECO:0000256" key="6">
    <source>
        <dbReference type="PIRNR" id="PIRNR000332"/>
    </source>
</evidence>
<protein>
    <recommendedName>
        <fullName evidence="7">Flavin-containing monooxygenase</fullName>
        <ecNumber evidence="7">1.-.-.-</ecNumber>
    </recommendedName>
</protein>
<evidence type="ECO:0000313" key="9">
    <source>
        <dbReference type="Proteomes" id="UP001642483"/>
    </source>
</evidence>
<comment type="cofactor">
    <cofactor evidence="6 7">
        <name>FAD</name>
        <dbReference type="ChEBI" id="CHEBI:57692"/>
    </cofactor>
</comment>
<accession>A0ABP0GD95</accession>
<sequence>MGDKSKKVCVIGAGISGLAAIKACLEEGLIPTCYEKLDFVGGMWSDHKKEKHDNSPTTYPSLVTNISRVNVGFSDFPVPKEWPPYLNRFYVGEYAEMYAEHFGLKECIRFKTEIVSVTPAKSYDKTGSWLVKVKDLNNDELSVREFDAVIVACGVFNRKIKPSVPGLDKDFAGEIFHGGDYKGPENLKDKSILVIGAAFTGADIACDCAKTAKNVFLSTRNGIWIAPRVSAMGLPIDLISNRLDLLKKRWLPSWWTNKNWANLMESRVNHEACGIKSKYPYMNMLRTITVSDELPLKIYSGQVKTRPEIKKIAGNTVTYVDGREDFVDTVFVATGYTPYYSFISEEILPSDFSEARLYKWMFPFQLQHPSTLSFVGILAPGSGGISPNAEMQARYIARVLSVKKELPSKEQMQKTWTETREELLQSTGGKFIFRTNHFHYQEDLAQDLGLVPSFLKLLLTDPRLAYMYYLGPVVPYHYRLVGDHSWDKARERSLNIMDEALSGMR</sequence>